<name>A0A6J5H2M2_9BURK</name>
<dbReference type="Proteomes" id="UP000494252">
    <property type="component" value="Unassembled WGS sequence"/>
</dbReference>
<dbReference type="AlphaFoldDB" id="A0A6J5H2M2"/>
<proteinExistence type="predicted"/>
<keyword evidence="2" id="KW-1185">Reference proteome</keyword>
<sequence>MAMTGKTPRKTLPQGITKVLKRLHYPVDVILLCVRWYVACSLSLRDL</sequence>
<reference evidence="1 2" key="1">
    <citation type="submission" date="2020-04" db="EMBL/GenBank/DDBJ databases">
        <authorList>
            <person name="De Canck E."/>
        </authorList>
    </citation>
    <scope>NUCLEOTIDE SEQUENCE [LARGE SCALE GENOMIC DNA]</scope>
    <source>
        <strain evidence="1 2">LMG 27177</strain>
    </source>
</reference>
<dbReference type="EMBL" id="CADIKI010000037">
    <property type="protein sequence ID" value="CAB3810546.1"/>
    <property type="molecule type" value="Genomic_DNA"/>
</dbReference>
<evidence type="ECO:0000313" key="2">
    <source>
        <dbReference type="Proteomes" id="UP000494252"/>
    </source>
</evidence>
<accession>A0A6J5H2M2</accession>
<protein>
    <submittedName>
        <fullName evidence="1">Uncharacterized protein</fullName>
    </submittedName>
</protein>
<organism evidence="1 2">
    <name type="scientific">Paraburkholderia fynbosensis</name>
    <dbReference type="NCBI Taxonomy" id="1200993"/>
    <lineage>
        <taxon>Bacteria</taxon>
        <taxon>Pseudomonadati</taxon>
        <taxon>Pseudomonadota</taxon>
        <taxon>Betaproteobacteria</taxon>
        <taxon>Burkholderiales</taxon>
        <taxon>Burkholderiaceae</taxon>
        <taxon>Paraburkholderia</taxon>
    </lineage>
</organism>
<gene>
    <name evidence="1" type="ORF">LMG27177_07282</name>
</gene>
<evidence type="ECO:0000313" key="1">
    <source>
        <dbReference type="EMBL" id="CAB3810546.1"/>
    </source>
</evidence>